<dbReference type="PRINTS" id="PR00080">
    <property type="entry name" value="SDRFAMILY"/>
</dbReference>
<proteinExistence type="inferred from homology"/>
<dbReference type="SUPFAM" id="SSF51735">
    <property type="entry name" value="NAD(P)-binding Rossmann-fold domains"/>
    <property type="match status" value="1"/>
</dbReference>
<dbReference type="Proteomes" id="UP001183607">
    <property type="component" value="Unassembled WGS sequence"/>
</dbReference>
<organism evidence="5 6">
    <name type="scientific">Streptomyces evansiae</name>
    <dbReference type="NCBI Taxonomy" id="3075535"/>
    <lineage>
        <taxon>Bacteria</taxon>
        <taxon>Bacillati</taxon>
        <taxon>Actinomycetota</taxon>
        <taxon>Actinomycetes</taxon>
        <taxon>Kitasatosporales</taxon>
        <taxon>Streptomycetaceae</taxon>
        <taxon>Streptomyces</taxon>
    </lineage>
</organism>
<dbReference type="PROSITE" id="PS00061">
    <property type="entry name" value="ADH_SHORT"/>
    <property type="match status" value="1"/>
</dbReference>
<evidence type="ECO:0000256" key="1">
    <source>
        <dbReference type="ARBA" id="ARBA00006484"/>
    </source>
</evidence>
<dbReference type="Pfam" id="PF00106">
    <property type="entry name" value="adh_short"/>
    <property type="match status" value="1"/>
</dbReference>
<dbReference type="EMBL" id="JAVRER010000011">
    <property type="protein sequence ID" value="MDT0415849.1"/>
    <property type="molecule type" value="Genomic_DNA"/>
</dbReference>
<protein>
    <submittedName>
        <fullName evidence="5">SDR family NAD(P)-dependent oxidoreductase</fullName>
    </submittedName>
</protein>
<dbReference type="RefSeq" id="WP_095682082.1">
    <property type="nucleotide sequence ID" value="NZ_JAVRER010000011.1"/>
</dbReference>
<sequence length="233" mass="24269">MTTTITLISGAARGLGLETARRLSALGHTVLVGARDAERGRAVAEEVGGRWVALDVADPASVEAAAKDVAGHEGRIDVLINNAGITGPFKEAADVTGEDARAVFEVNVLGIVRMTHAFLPLLRESADPRVVNVTSGLGSQTLTHDPERVEYSVVSPLYTSSKAAVTMLTTQYARGVEGVRFNAADPGYTATDLNHHTGTQTVTEGTDAIVALATEDASAGTGRAVDRVGPLPW</sequence>
<comment type="similarity">
    <text evidence="1 4">Belongs to the short-chain dehydrogenases/reductases (SDR) family.</text>
</comment>
<accession>A0ABD5E319</accession>
<reference evidence="6" key="1">
    <citation type="submission" date="2023-07" db="EMBL/GenBank/DDBJ databases">
        <title>30 novel species of actinomycetes from the DSMZ collection.</title>
        <authorList>
            <person name="Nouioui I."/>
        </authorList>
    </citation>
    <scope>NUCLEOTIDE SEQUENCE [LARGE SCALE GENOMIC DNA]</scope>
    <source>
        <strain evidence="6">DSM 41982</strain>
    </source>
</reference>
<keyword evidence="3" id="KW-0560">Oxidoreductase</keyword>
<dbReference type="InterPro" id="IPR002347">
    <property type="entry name" value="SDR_fam"/>
</dbReference>
<evidence type="ECO:0000313" key="6">
    <source>
        <dbReference type="Proteomes" id="UP001183607"/>
    </source>
</evidence>
<evidence type="ECO:0000256" key="3">
    <source>
        <dbReference type="ARBA" id="ARBA00023002"/>
    </source>
</evidence>
<dbReference type="Gene3D" id="3.40.50.720">
    <property type="entry name" value="NAD(P)-binding Rossmann-like Domain"/>
    <property type="match status" value="1"/>
</dbReference>
<dbReference type="AlphaFoldDB" id="A0ABD5E319"/>
<evidence type="ECO:0000256" key="4">
    <source>
        <dbReference type="RuleBase" id="RU000363"/>
    </source>
</evidence>
<gene>
    <name evidence="5" type="ORF">RM574_10140</name>
</gene>
<evidence type="ECO:0000256" key="2">
    <source>
        <dbReference type="ARBA" id="ARBA00022857"/>
    </source>
</evidence>
<evidence type="ECO:0000313" key="5">
    <source>
        <dbReference type="EMBL" id="MDT0415849.1"/>
    </source>
</evidence>
<dbReference type="PANTHER" id="PTHR43490">
    <property type="entry name" value="(+)-NEOMENTHOL DEHYDROGENASE"/>
    <property type="match status" value="1"/>
</dbReference>
<dbReference type="InterPro" id="IPR020904">
    <property type="entry name" value="Sc_DH/Rdtase_CS"/>
</dbReference>
<dbReference type="PANTHER" id="PTHR43490:SF99">
    <property type="entry name" value="SHORT-CHAIN DEHYDROGENASE_REDUCTASE"/>
    <property type="match status" value="1"/>
</dbReference>
<dbReference type="InterPro" id="IPR036291">
    <property type="entry name" value="NAD(P)-bd_dom_sf"/>
</dbReference>
<comment type="caution">
    <text evidence="5">The sequence shown here is derived from an EMBL/GenBank/DDBJ whole genome shotgun (WGS) entry which is preliminary data.</text>
</comment>
<keyword evidence="2" id="KW-0521">NADP</keyword>
<name>A0ABD5E319_9ACTN</name>
<dbReference type="PRINTS" id="PR00081">
    <property type="entry name" value="GDHRDH"/>
</dbReference>
<dbReference type="GO" id="GO:0016491">
    <property type="term" value="F:oxidoreductase activity"/>
    <property type="evidence" value="ECO:0007669"/>
    <property type="project" value="UniProtKB-KW"/>
</dbReference>